<dbReference type="Gene3D" id="3.30.9.10">
    <property type="entry name" value="D-Amino Acid Oxidase, subunit A, domain 2"/>
    <property type="match status" value="1"/>
</dbReference>
<reference evidence="2 3" key="1">
    <citation type="submission" date="2014-10" db="EMBL/GenBank/DDBJ databases">
        <title>Draft genome sequence of Actinoplanes utahensis NRRL 12052.</title>
        <authorList>
            <person name="Velasco-Bucheli B."/>
            <person name="del Cerro C."/>
            <person name="Hormigo D."/>
            <person name="Garcia J.L."/>
            <person name="Acebal C."/>
            <person name="Arroyo M."/>
            <person name="de la Mata I."/>
        </authorList>
    </citation>
    <scope>NUCLEOTIDE SEQUENCE [LARGE SCALE GENOMIC DNA]</scope>
    <source>
        <strain evidence="2 3">NRRL 12052</strain>
    </source>
</reference>
<dbReference type="SUPFAM" id="SSF51905">
    <property type="entry name" value="FAD/NAD(P)-binding domain"/>
    <property type="match status" value="1"/>
</dbReference>
<protein>
    <submittedName>
        <fullName evidence="2">FAD-dependent oxidoreductase</fullName>
    </submittedName>
</protein>
<evidence type="ECO:0000313" key="2">
    <source>
        <dbReference type="EMBL" id="KHD76105.1"/>
    </source>
</evidence>
<dbReference type="PRINTS" id="PR00420">
    <property type="entry name" value="RNGMNOXGNASE"/>
</dbReference>
<evidence type="ECO:0000313" key="3">
    <source>
        <dbReference type="Proteomes" id="UP000054537"/>
    </source>
</evidence>
<dbReference type="Gene3D" id="3.50.50.60">
    <property type="entry name" value="FAD/NAD(P)-binding domain"/>
    <property type="match status" value="1"/>
</dbReference>
<dbReference type="PANTHER" id="PTHR46865">
    <property type="entry name" value="OXIDOREDUCTASE-RELATED"/>
    <property type="match status" value="1"/>
</dbReference>
<proteinExistence type="predicted"/>
<keyword evidence="3" id="KW-1185">Reference proteome</keyword>
<dbReference type="OrthoDB" id="3356051at2"/>
<name>A0A0A6UJ19_ACTUT</name>
<dbReference type="InterPro" id="IPR051704">
    <property type="entry name" value="FAD_aromatic-hydroxylase"/>
</dbReference>
<dbReference type="STRING" id="1869.MB27_18330"/>
<dbReference type="eggNOG" id="COG0654">
    <property type="taxonomic scope" value="Bacteria"/>
</dbReference>
<comment type="caution">
    <text evidence="2">The sequence shown here is derived from an EMBL/GenBank/DDBJ whole genome shotgun (WGS) entry which is preliminary data.</text>
</comment>
<dbReference type="PANTHER" id="PTHR46865:SF2">
    <property type="entry name" value="MONOOXYGENASE"/>
    <property type="match status" value="1"/>
</dbReference>
<accession>A0A0A6UJ19</accession>
<evidence type="ECO:0000259" key="1">
    <source>
        <dbReference type="Pfam" id="PF01494"/>
    </source>
</evidence>
<dbReference type="InterPro" id="IPR002938">
    <property type="entry name" value="FAD-bd"/>
</dbReference>
<dbReference type="RefSeq" id="WP_043525910.1">
    <property type="nucleotide sequence ID" value="NZ_BAABKU010000002.1"/>
</dbReference>
<dbReference type="GO" id="GO:0071949">
    <property type="term" value="F:FAD binding"/>
    <property type="evidence" value="ECO:0007669"/>
    <property type="project" value="InterPro"/>
</dbReference>
<feature type="domain" description="FAD-binding" evidence="1">
    <location>
        <begin position="5"/>
        <end position="165"/>
    </location>
</feature>
<sequence>MTSREVLISGAGVAGPALAFWLTRAGFRVTVVERAAEPRAGGYKVDVRGAATTVLTRMGLHGEARAHDTGMRTTTYVSRSGRAIASLPASLLMGRRGDDLEIMRGDLGRILFDATSADADYRFGDAIAGLTDRPGGVEVTFASGHTGRFDIVVGADGLHSATRRHAFGDVAPHHLGAYIAIWSAPNELGIDREEVNYAEPGRLTFAYALGADRPARVGFVFASPELAYDRRDGAAQRRLVRDAMAGLGWRTADFAAALGSTPDFYFDSISQVDMPSWSSGRVVLLGDAGFCPSPASGQGTSLALTGAFVLAGELAKTDGEHPAAFAGYERAMRPYVAKNLAFGRKMVGDMVPGSRLAIAFRNYGMRTLRFHPRKEKVIDKVLAPLHEAANAIVI</sequence>
<dbReference type="InterPro" id="IPR036188">
    <property type="entry name" value="FAD/NAD-bd_sf"/>
</dbReference>
<dbReference type="Proteomes" id="UP000054537">
    <property type="component" value="Unassembled WGS sequence"/>
</dbReference>
<dbReference type="Pfam" id="PF01494">
    <property type="entry name" value="FAD_binding_3"/>
    <property type="match status" value="1"/>
</dbReference>
<dbReference type="EMBL" id="JRTT01000020">
    <property type="protein sequence ID" value="KHD76105.1"/>
    <property type="molecule type" value="Genomic_DNA"/>
</dbReference>
<organism evidence="2 3">
    <name type="scientific">Actinoplanes utahensis</name>
    <dbReference type="NCBI Taxonomy" id="1869"/>
    <lineage>
        <taxon>Bacteria</taxon>
        <taxon>Bacillati</taxon>
        <taxon>Actinomycetota</taxon>
        <taxon>Actinomycetes</taxon>
        <taxon>Micromonosporales</taxon>
        <taxon>Micromonosporaceae</taxon>
        <taxon>Actinoplanes</taxon>
    </lineage>
</organism>
<dbReference type="AlphaFoldDB" id="A0A0A6UJ19"/>
<gene>
    <name evidence="2" type="ORF">MB27_18330</name>
</gene>